<feature type="transmembrane region" description="Helical" evidence="9">
    <location>
        <begin position="516"/>
        <end position="535"/>
    </location>
</feature>
<reference evidence="13 14" key="1">
    <citation type="submission" date="2017-02" db="EMBL/GenBank/DDBJ databases">
        <title>The new phylogeny of genus Mycobacterium.</title>
        <authorList>
            <person name="Tortoli E."/>
            <person name="Trovato A."/>
            <person name="Cirillo D.M."/>
        </authorList>
    </citation>
    <scope>NUCLEOTIDE SEQUENCE [LARGE SCALE GENOMIC DNA]</scope>
    <source>
        <strain evidence="13 14">DSM 45230</strain>
    </source>
</reference>
<gene>
    <name evidence="13" type="ORF">BST11_02600</name>
    <name evidence="12" type="ORF">H7K38_04830</name>
</gene>
<dbReference type="GO" id="GO:0043190">
    <property type="term" value="C:ATP-binding cassette (ABC) transporter complex"/>
    <property type="evidence" value="ECO:0007669"/>
    <property type="project" value="InterPro"/>
</dbReference>
<feature type="transmembrane region" description="Helical" evidence="9">
    <location>
        <begin position="555"/>
        <end position="576"/>
    </location>
</feature>
<accession>A0AA41XKW7</accession>
<dbReference type="PANTHER" id="PTHR30614:SF20">
    <property type="entry name" value="GLUTAMINE TRANSPORT SYSTEM PERMEASE PROTEIN GLNP"/>
    <property type="match status" value="1"/>
</dbReference>
<feature type="transmembrane region" description="Helical" evidence="9">
    <location>
        <begin position="383"/>
        <end position="405"/>
    </location>
</feature>
<dbReference type="Proteomes" id="UP000192319">
    <property type="component" value="Unassembled WGS sequence"/>
</dbReference>
<dbReference type="RefSeq" id="WP_083136481.1">
    <property type="nucleotide sequence ID" value="NZ_JACKVH010000012.1"/>
</dbReference>
<evidence type="ECO:0000313" key="12">
    <source>
        <dbReference type="EMBL" id="MCV7377976.1"/>
    </source>
</evidence>
<dbReference type="InterPro" id="IPR035906">
    <property type="entry name" value="MetI-like_sf"/>
</dbReference>
<dbReference type="SUPFAM" id="SSF161098">
    <property type="entry name" value="MetI-like"/>
    <property type="match status" value="1"/>
</dbReference>
<feature type="transmembrane region" description="Helical" evidence="9">
    <location>
        <begin position="451"/>
        <end position="470"/>
    </location>
</feature>
<reference evidence="12" key="3">
    <citation type="journal article" date="2022" name="BMC Genomics">
        <title>Comparative genome analysis of mycobacteria focusing on tRNA and non-coding RNA.</title>
        <authorList>
            <person name="Behra P.R.K."/>
            <person name="Pettersson B.M.F."/>
            <person name="Ramesh M."/>
            <person name="Das S."/>
            <person name="Dasgupta S."/>
            <person name="Kirsebom L.A."/>
        </authorList>
    </citation>
    <scope>NUCLEOTIDE SEQUENCE</scope>
    <source>
        <strain evidence="12">CCUG 55640</strain>
    </source>
</reference>
<evidence type="ECO:0000256" key="4">
    <source>
        <dbReference type="ARBA" id="ARBA00022475"/>
    </source>
</evidence>
<dbReference type="CDD" id="cd13530">
    <property type="entry name" value="PBP2_peptides_like"/>
    <property type="match status" value="1"/>
</dbReference>
<keyword evidence="8 9" id="KW-0472">Membrane</keyword>
<evidence type="ECO:0000256" key="9">
    <source>
        <dbReference type="RuleBase" id="RU363032"/>
    </source>
</evidence>
<evidence type="ECO:0000256" key="5">
    <source>
        <dbReference type="ARBA" id="ARBA00022692"/>
    </source>
</evidence>
<dbReference type="Pfam" id="PF00528">
    <property type="entry name" value="BPD_transp_1"/>
    <property type="match status" value="1"/>
</dbReference>
<reference evidence="12" key="2">
    <citation type="submission" date="2020-07" db="EMBL/GenBank/DDBJ databases">
        <authorList>
            <person name="Pettersson B.M.F."/>
            <person name="Behra P.R.K."/>
            <person name="Ramesh M."/>
            <person name="Das S."/>
            <person name="Dasgupta S."/>
            <person name="Kirsebom L.A."/>
        </authorList>
    </citation>
    <scope>NUCLEOTIDE SEQUENCE</scope>
    <source>
        <strain evidence="12">CCUG 55640</strain>
    </source>
</reference>
<dbReference type="Proteomes" id="UP001141650">
    <property type="component" value="Unassembled WGS sequence"/>
</dbReference>
<feature type="signal peptide" evidence="10">
    <location>
        <begin position="1"/>
        <end position="31"/>
    </location>
</feature>
<keyword evidence="10" id="KW-0732">Signal</keyword>
<keyword evidence="5 9" id="KW-0812">Transmembrane</keyword>
<evidence type="ECO:0000256" key="1">
    <source>
        <dbReference type="ARBA" id="ARBA00004651"/>
    </source>
</evidence>
<dbReference type="NCBIfam" id="TIGR01726">
    <property type="entry name" value="HEQRo_perm_3TM"/>
    <property type="match status" value="1"/>
</dbReference>
<dbReference type="SMART" id="SM00062">
    <property type="entry name" value="PBPb"/>
    <property type="match status" value="1"/>
</dbReference>
<dbReference type="EMBL" id="MVHD01000002">
    <property type="protein sequence ID" value="OQZ93574.1"/>
    <property type="molecule type" value="Genomic_DNA"/>
</dbReference>
<dbReference type="Gene3D" id="1.10.3720.10">
    <property type="entry name" value="MetI-like"/>
    <property type="match status" value="1"/>
</dbReference>
<dbReference type="InterPro" id="IPR010065">
    <property type="entry name" value="AA_ABC_transptr_permease_3TM"/>
</dbReference>
<dbReference type="AlphaFoldDB" id="A0AA41XKW7"/>
<evidence type="ECO:0000259" key="11">
    <source>
        <dbReference type="PROSITE" id="PS50928"/>
    </source>
</evidence>
<comment type="caution">
    <text evidence="12">The sequence shown here is derived from an EMBL/GenBank/DDBJ whole genome shotgun (WGS) entry which is preliminary data.</text>
</comment>
<comment type="subcellular location">
    <subcellularLocation>
        <location evidence="1 9">Cell membrane</location>
        <topology evidence="1 9">Multi-pass membrane protein</topology>
    </subcellularLocation>
</comment>
<dbReference type="InterPro" id="IPR001638">
    <property type="entry name" value="Solute-binding_3/MltF_N"/>
</dbReference>
<dbReference type="PANTHER" id="PTHR30614">
    <property type="entry name" value="MEMBRANE COMPONENT OF AMINO ACID ABC TRANSPORTER"/>
    <property type="match status" value="1"/>
</dbReference>
<evidence type="ECO:0000256" key="10">
    <source>
        <dbReference type="SAM" id="SignalP"/>
    </source>
</evidence>
<feature type="domain" description="ABC transmembrane type-1" evidence="11">
    <location>
        <begin position="379"/>
        <end position="573"/>
    </location>
</feature>
<organism evidence="12 15">
    <name type="scientific">Mycobacterium alsense</name>
    <dbReference type="NCBI Taxonomy" id="324058"/>
    <lineage>
        <taxon>Bacteria</taxon>
        <taxon>Bacillati</taxon>
        <taxon>Actinomycetota</taxon>
        <taxon>Actinomycetes</taxon>
        <taxon>Mycobacteriales</taxon>
        <taxon>Mycobacteriaceae</taxon>
        <taxon>Mycobacterium</taxon>
    </lineage>
</organism>
<dbReference type="InterPro" id="IPR000515">
    <property type="entry name" value="MetI-like"/>
</dbReference>
<sequence length="605" mass="64000">MSLHVGRHAKRRGRLLALTAAALVACAVASATVAAPARADRNQCAPAGLDSAYALPSDLTADSGIGQDDRHTTPTVEPLSAIDAGALGLGTPGVLTVGTLSDAPPNVCINPTGKFSGFDNQLLRAIADKLGLQVRFVGTDFSGLLAQVASRRFDVGSASVKATDARRHTVAFTNGYDFGYYALVVPPGSAIHNFRDLAAGQRIGVVQGTVEESYVVEELHLQPVKYPDFATVYASLKTRQIDAWVAPAGQAANAMRPGDPAVVVANTFSRGDFVAYAVAQDNQPLVDALNAGLDAVIADGTWANLYSQWVPRSLPPGWKPGSRAAPAPTLPDFAKIAASHHRKPVGPAAPRSTLAQLRDSFFDWDMYRQAIPTLFRTGLPNTLILTGSASLIGLALGMVLAIAGISHSRWLRWPARVYTDVFRGLPEVVIILIIGLGVGPLVGGLTNGNPYPLGIAALGLMAAAYIGEILRSGIQSVDGGQLEASRALGFSYPQAMRLVVVPQGVRRVLPALVNQFIALLKASALVYFLGLIAQQRELFQVGRDLNAQTGNLSPLVAAGVFYLMLTIPLTHLVNYIDARLRRGRAAVEPEQDLDALGTTFGQEMT</sequence>
<keyword evidence="14" id="KW-1185">Reference proteome</keyword>
<evidence type="ECO:0000313" key="15">
    <source>
        <dbReference type="Proteomes" id="UP001141650"/>
    </source>
</evidence>
<evidence type="ECO:0000256" key="2">
    <source>
        <dbReference type="ARBA" id="ARBA00010072"/>
    </source>
</evidence>
<dbReference type="CDD" id="cd06261">
    <property type="entry name" value="TM_PBP2"/>
    <property type="match status" value="1"/>
</dbReference>
<feature type="chain" id="PRO_5041239643" evidence="10">
    <location>
        <begin position="32"/>
        <end position="605"/>
    </location>
</feature>
<dbReference type="InterPro" id="IPR043429">
    <property type="entry name" value="ArtM/GltK/GlnP/TcyL/YhdX-like"/>
</dbReference>
<dbReference type="EMBL" id="JACKVH010000012">
    <property type="protein sequence ID" value="MCV7377976.1"/>
    <property type="molecule type" value="Genomic_DNA"/>
</dbReference>
<dbReference type="GO" id="GO:0022857">
    <property type="term" value="F:transmembrane transporter activity"/>
    <property type="evidence" value="ECO:0007669"/>
    <property type="project" value="InterPro"/>
</dbReference>
<evidence type="ECO:0000256" key="8">
    <source>
        <dbReference type="ARBA" id="ARBA00023136"/>
    </source>
</evidence>
<dbReference type="PROSITE" id="PS50928">
    <property type="entry name" value="ABC_TM1"/>
    <property type="match status" value="1"/>
</dbReference>
<evidence type="ECO:0000313" key="13">
    <source>
        <dbReference type="EMBL" id="OQZ93574.1"/>
    </source>
</evidence>
<evidence type="ECO:0000313" key="14">
    <source>
        <dbReference type="Proteomes" id="UP000192319"/>
    </source>
</evidence>
<dbReference type="PROSITE" id="PS51257">
    <property type="entry name" value="PROKAR_LIPOPROTEIN"/>
    <property type="match status" value="1"/>
</dbReference>
<keyword evidence="6" id="KW-0029">Amino-acid transport</keyword>
<dbReference type="GO" id="GO:0006865">
    <property type="term" value="P:amino acid transport"/>
    <property type="evidence" value="ECO:0007669"/>
    <property type="project" value="UniProtKB-KW"/>
</dbReference>
<keyword evidence="7 9" id="KW-1133">Transmembrane helix</keyword>
<protein>
    <submittedName>
        <fullName evidence="12">ABC transporter permease subunit</fullName>
    </submittedName>
    <submittedName>
        <fullName evidence="13">Amino acid ABC transporter permease</fullName>
    </submittedName>
</protein>
<evidence type="ECO:0000256" key="6">
    <source>
        <dbReference type="ARBA" id="ARBA00022970"/>
    </source>
</evidence>
<feature type="transmembrane region" description="Helical" evidence="9">
    <location>
        <begin position="425"/>
        <end position="445"/>
    </location>
</feature>
<keyword evidence="4" id="KW-1003">Cell membrane</keyword>
<dbReference type="SUPFAM" id="SSF53850">
    <property type="entry name" value="Periplasmic binding protein-like II"/>
    <property type="match status" value="1"/>
</dbReference>
<dbReference type="Pfam" id="PF00497">
    <property type="entry name" value="SBP_bac_3"/>
    <property type="match status" value="1"/>
</dbReference>
<evidence type="ECO:0000256" key="3">
    <source>
        <dbReference type="ARBA" id="ARBA00022448"/>
    </source>
</evidence>
<proteinExistence type="inferred from homology"/>
<dbReference type="Gene3D" id="3.40.190.10">
    <property type="entry name" value="Periplasmic binding protein-like II"/>
    <property type="match status" value="2"/>
</dbReference>
<comment type="similarity">
    <text evidence="2">Belongs to the binding-protein-dependent transport system permease family. HisMQ subfamily.</text>
</comment>
<name>A0AA41XKW7_9MYCO</name>
<keyword evidence="3 9" id="KW-0813">Transport</keyword>
<evidence type="ECO:0000256" key="7">
    <source>
        <dbReference type="ARBA" id="ARBA00022989"/>
    </source>
</evidence>